<dbReference type="Proteomes" id="UP000034471">
    <property type="component" value="Unassembled WGS sequence"/>
</dbReference>
<protein>
    <recommendedName>
        <fullName evidence="2">Glycosyltransferase RgtA/B/C/D-like domain-containing protein</fullName>
    </recommendedName>
</protein>
<evidence type="ECO:0000259" key="2">
    <source>
        <dbReference type="Pfam" id="PF13231"/>
    </source>
</evidence>
<feature type="transmembrane region" description="Helical" evidence="1">
    <location>
        <begin position="415"/>
        <end position="437"/>
    </location>
</feature>
<name>A0A0G0H8Q7_9BACT</name>
<feature type="transmembrane region" description="Helical" evidence="1">
    <location>
        <begin position="6"/>
        <end position="24"/>
    </location>
</feature>
<gene>
    <name evidence="3" type="ORF">US54_C0008G0012</name>
</gene>
<feature type="transmembrane region" description="Helical" evidence="1">
    <location>
        <begin position="152"/>
        <end position="170"/>
    </location>
</feature>
<reference evidence="3 4" key="1">
    <citation type="journal article" date="2015" name="Nature">
        <title>rRNA introns, odd ribosomes, and small enigmatic genomes across a large radiation of phyla.</title>
        <authorList>
            <person name="Brown C.T."/>
            <person name="Hug L.A."/>
            <person name="Thomas B.C."/>
            <person name="Sharon I."/>
            <person name="Castelle C.J."/>
            <person name="Singh A."/>
            <person name="Wilkins M.J."/>
            <person name="Williams K.H."/>
            <person name="Banfield J.F."/>
        </authorList>
    </citation>
    <scope>NUCLEOTIDE SEQUENCE [LARGE SCALE GENOMIC DNA]</scope>
</reference>
<evidence type="ECO:0000313" key="4">
    <source>
        <dbReference type="Proteomes" id="UP000034471"/>
    </source>
</evidence>
<feature type="transmembrane region" description="Helical" evidence="1">
    <location>
        <begin position="199"/>
        <end position="217"/>
    </location>
</feature>
<keyword evidence="1" id="KW-1133">Transmembrane helix</keyword>
<feature type="transmembrane region" description="Helical" evidence="1">
    <location>
        <begin position="389"/>
        <end position="409"/>
    </location>
</feature>
<sequence>MKNRKISMHTVFGIFFIFFIYYLLSGLSLPLHADEYEWVGRSYFFDLFIQGDSQNKLNTTYYAFDQPKLAYYVFGVALYPKYLFEKNQNDITSYISFLHLHKLYQDNTQNTPSWNKVSYEFAKQNFLGDWPFTTPCVTTLCPSFELIKMSRIVNVLFSSLTIIVVLYIGWNIYSNIKDSLLLTFLFGINPLIRNWSLQATADSIFLLLFCIGLYLILKLKTNSKLKITIVFGIVVGLCFSTKIHGILLLILAMVAISINLLKSWINKKSVNWAIVCRSLVMMLFIFSSFLIVSYTLNPFLWHEPQKKYLELFNYRSKVSREQQITYPYSSLPSVISRINAVNKHLFGEMLWINNHNKQEANLFVCMFTAGVFVLGLGRLVKLRLQNNNTLVLLFTFFTIYIFMIVFLQLDWPRYYNILLLPFYSILIFGFQTIIKHFPSAYFALKKRFAT</sequence>
<feature type="transmembrane region" description="Helical" evidence="1">
    <location>
        <begin position="360"/>
        <end position="377"/>
    </location>
</feature>
<dbReference type="Pfam" id="PF13231">
    <property type="entry name" value="PMT_2"/>
    <property type="match status" value="1"/>
</dbReference>
<feature type="transmembrane region" description="Helical" evidence="1">
    <location>
        <begin position="270"/>
        <end position="296"/>
    </location>
</feature>
<dbReference type="AlphaFoldDB" id="A0A0G0H8Q7"/>
<evidence type="ECO:0000313" key="3">
    <source>
        <dbReference type="EMBL" id="KKQ38537.1"/>
    </source>
</evidence>
<dbReference type="InterPro" id="IPR038731">
    <property type="entry name" value="RgtA/B/C-like"/>
</dbReference>
<feature type="transmembrane region" description="Helical" evidence="1">
    <location>
        <begin position="229"/>
        <end position="258"/>
    </location>
</feature>
<organism evidence="3 4">
    <name type="scientific">Candidatus Roizmanbacteria bacterium GW2011_GWA2_37_7</name>
    <dbReference type="NCBI Taxonomy" id="1618481"/>
    <lineage>
        <taxon>Bacteria</taxon>
        <taxon>Candidatus Roizmaniibacteriota</taxon>
    </lineage>
</organism>
<dbReference type="EMBL" id="LBTJ01000008">
    <property type="protein sequence ID" value="KKQ38537.1"/>
    <property type="molecule type" value="Genomic_DNA"/>
</dbReference>
<feature type="domain" description="Glycosyltransferase RgtA/B/C/D-like" evidence="2">
    <location>
        <begin position="151"/>
        <end position="287"/>
    </location>
</feature>
<keyword evidence="1" id="KW-0812">Transmembrane</keyword>
<comment type="caution">
    <text evidence="3">The sequence shown here is derived from an EMBL/GenBank/DDBJ whole genome shotgun (WGS) entry which is preliminary data.</text>
</comment>
<accession>A0A0G0H8Q7</accession>
<evidence type="ECO:0000256" key="1">
    <source>
        <dbReference type="SAM" id="Phobius"/>
    </source>
</evidence>
<dbReference type="STRING" id="1618481.US54_C0008G0012"/>
<keyword evidence="1" id="KW-0472">Membrane</keyword>
<proteinExistence type="predicted"/>